<comment type="caution">
    <text evidence="2">The sequence shown here is derived from an EMBL/GenBank/DDBJ whole genome shotgun (WGS) entry which is preliminary data.</text>
</comment>
<keyword evidence="1" id="KW-0812">Transmembrane</keyword>
<feature type="transmembrane region" description="Helical" evidence="1">
    <location>
        <begin position="39"/>
        <end position="61"/>
    </location>
</feature>
<evidence type="ECO:0000313" key="2">
    <source>
        <dbReference type="EMBL" id="OGG76642.1"/>
    </source>
</evidence>
<dbReference type="Proteomes" id="UP000177215">
    <property type="component" value="Unassembled WGS sequence"/>
</dbReference>
<proteinExistence type="predicted"/>
<keyword evidence="1" id="KW-0472">Membrane</keyword>
<evidence type="ECO:0000256" key="1">
    <source>
        <dbReference type="SAM" id="Phobius"/>
    </source>
</evidence>
<gene>
    <name evidence="2" type="ORF">A3B35_03850</name>
</gene>
<sequence>MQKQFWNTLLGVNSLLWFIALGFLSYSFGMLIVALDWRLFLLALFTFAAVSLTELVLTGLAH</sequence>
<dbReference type="AlphaFoldDB" id="A0A1F6ET35"/>
<name>A0A1F6ET35_9BACT</name>
<feature type="transmembrane region" description="Helical" evidence="1">
    <location>
        <begin position="12"/>
        <end position="33"/>
    </location>
</feature>
<accession>A0A1F6ET35</accession>
<reference evidence="2 3" key="1">
    <citation type="journal article" date="2016" name="Nat. Commun.">
        <title>Thousands of microbial genomes shed light on interconnected biogeochemical processes in an aquifer system.</title>
        <authorList>
            <person name="Anantharaman K."/>
            <person name="Brown C.T."/>
            <person name="Hug L.A."/>
            <person name="Sharon I."/>
            <person name="Castelle C.J."/>
            <person name="Probst A.J."/>
            <person name="Thomas B.C."/>
            <person name="Singh A."/>
            <person name="Wilkins M.J."/>
            <person name="Karaoz U."/>
            <person name="Brodie E.L."/>
            <person name="Williams K.H."/>
            <person name="Hubbard S.S."/>
            <person name="Banfield J.F."/>
        </authorList>
    </citation>
    <scope>NUCLEOTIDE SEQUENCE [LARGE SCALE GENOMIC DNA]</scope>
</reference>
<evidence type="ECO:0000313" key="3">
    <source>
        <dbReference type="Proteomes" id="UP000177215"/>
    </source>
</evidence>
<organism evidence="2 3">
    <name type="scientific">Candidatus Kaiserbacteria bacterium RIFCSPLOWO2_01_FULL_54_24</name>
    <dbReference type="NCBI Taxonomy" id="1798515"/>
    <lineage>
        <taxon>Bacteria</taxon>
        <taxon>Candidatus Kaiseribacteriota</taxon>
    </lineage>
</organism>
<protein>
    <submittedName>
        <fullName evidence="2">Uncharacterized protein</fullName>
    </submittedName>
</protein>
<keyword evidence="1" id="KW-1133">Transmembrane helix</keyword>
<dbReference type="EMBL" id="MFMC01000048">
    <property type="protein sequence ID" value="OGG76642.1"/>
    <property type="molecule type" value="Genomic_DNA"/>
</dbReference>